<keyword evidence="2" id="KW-0723">Serine/threonine-protein kinase</keyword>
<dbReference type="InterPro" id="IPR011009">
    <property type="entry name" value="Kinase-like_dom_sf"/>
</dbReference>
<keyword evidence="9 13" id="KW-1133">Transmembrane helix</keyword>
<evidence type="ECO:0000256" key="8">
    <source>
        <dbReference type="ARBA" id="ARBA00022840"/>
    </source>
</evidence>
<dbReference type="Pfam" id="PF00069">
    <property type="entry name" value="Pkinase"/>
    <property type="match status" value="1"/>
</dbReference>
<evidence type="ECO:0000256" key="9">
    <source>
        <dbReference type="ARBA" id="ARBA00022989"/>
    </source>
</evidence>
<dbReference type="InterPro" id="IPR000719">
    <property type="entry name" value="Prot_kinase_dom"/>
</dbReference>
<name>A0AAW2JCT1_9LAMI</name>
<keyword evidence="8 12" id="KW-0067">ATP-binding</keyword>
<dbReference type="GO" id="GO:0016020">
    <property type="term" value="C:membrane"/>
    <property type="evidence" value="ECO:0007669"/>
    <property type="project" value="UniProtKB-SubCell"/>
</dbReference>
<feature type="binding site" evidence="12">
    <location>
        <position position="364"/>
    </location>
    <ligand>
        <name>ATP</name>
        <dbReference type="ChEBI" id="CHEBI:30616"/>
    </ligand>
</feature>
<dbReference type="Gene3D" id="1.10.510.10">
    <property type="entry name" value="Transferase(Phosphotransferase) domain 1"/>
    <property type="match status" value="1"/>
</dbReference>
<evidence type="ECO:0000256" key="5">
    <source>
        <dbReference type="ARBA" id="ARBA00022729"/>
    </source>
</evidence>
<accession>A0AAW2JCT1</accession>
<evidence type="ECO:0000256" key="10">
    <source>
        <dbReference type="ARBA" id="ARBA00023136"/>
    </source>
</evidence>
<dbReference type="FunFam" id="1.10.510.10:FF:000590">
    <property type="entry name" value="PR5-like receptor kinase"/>
    <property type="match status" value="1"/>
</dbReference>
<protein>
    <submittedName>
        <fullName evidence="15">LEAF RUST 10 DISEASE-RESISTANCE LOCUS RECEPTOR-LIKE PROTEIN KINASE-like 2.5</fullName>
    </submittedName>
</protein>
<dbReference type="PROSITE" id="PS50011">
    <property type="entry name" value="PROTEIN_KINASE_DOM"/>
    <property type="match status" value="1"/>
</dbReference>
<feature type="transmembrane region" description="Helical" evidence="13">
    <location>
        <begin position="266"/>
        <end position="289"/>
    </location>
</feature>
<dbReference type="AlphaFoldDB" id="A0AAW2JCT1"/>
<dbReference type="InterPro" id="IPR045874">
    <property type="entry name" value="LRK10/LRL21-25-like"/>
</dbReference>
<keyword evidence="10 13" id="KW-0472">Membrane</keyword>
<evidence type="ECO:0000256" key="4">
    <source>
        <dbReference type="ARBA" id="ARBA00022692"/>
    </source>
</evidence>
<dbReference type="InterPro" id="IPR017441">
    <property type="entry name" value="Protein_kinase_ATP_BS"/>
</dbReference>
<evidence type="ECO:0000256" key="1">
    <source>
        <dbReference type="ARBA" id="ARBA00004479"/>
    </source>
</evidence>
<keyword evidence="11" id="KW-0325">Glycoprotein</keyword>
<dbReference type="FunFam" id="3.30.200.20:FF:000178">
    <property type="entry name" value="serine/threonine-protein kinase PBS1-like"/>
    <property type="match status" value="1"/>
</dbReference>
<dbReference type="CDD" id="cd14066">
    <property type="entry name" value="STKc_IRAK"/>
    <property type="match status" value="1"/>
</dbReference>
<feature type="domain" description="Protein kinase" evidence="14">
    <location>
        <begin position="336"/>
        <end position="621"/>
    </location>
</feature>
<proteinExistence type="predicted"/>
<keyword evidence="15" id="KW-0675">Receptor</keyword>
<dbReference type="SUPFAM" id="SSF56112">
    <property type="entry name" value="Protein kinase-like (PK-like)"/>
    <property type="match status" value="1"/>
</dbReference>
<keyword evidence="7 15" id="KW-0418">Kinase</keyword>
<evidence type="ECO:0000256" key="7">
    <source>
        <dbReference type="ARBA" id="ARBA00022777"/>
    </source>
</evidence>
<dbReference type="GO" id="GO:0005524">
    <property type="term" value="F:ATP binding"/>
    <property type="evidence" value="ECO:0007669"/>
    <property type="project" value="UniProtKB-UniRule"/>
</dbReference>
<organism evidence="15">
    <name type="scientific">Sesamum calycinum</name>
    <dbReference type="NCBI Taxonomy" id="2727403"/>
    <lineage>
        <taxon>Eukaryota</taxon>
        <taxon>Viridiplantae</taxon>
        <taxon>Streptophyta</taxon>
        <taxon>Embryophyta</taxon>
        <taxon>Tracheophyta</taxon>
        <taxon>Spermatophyta</taxon>
        <taxon>Magnoliopsida</taxon>
        <taxon>eudicotyledons</taxon>
        <taxon>Gunneridae</taxon>
        <taxon>Pentapetalae</taxon>
        <taxon>asterids</taxon>
        <taxon>lamiids</taxon>
        <taxon>Lamiales</taxon>
        <taxon>Pedaliaceae</taxon>
        <taxon>Sesamum</taxon>
    </lineage>
</organism>
<evidence type="ECO:0000256" key="3">
    <source>
        <dbReference type="ARBA" id="ARBA00022679"/>
    </source>
</evidence>
<dbReference type="InterPro" id="IPR008271">
    <property type="entry name" value="Ser/Thr_kinase_AS"/>
</dbReference>
<gene>
    <name evidence="15" type="ORF">Scaly_2607300</name>
</gene>
<reference evidence="15" key="1">
    <citation type="submission" date="2020-06" db="EMBL/GenBank/DDBJ databases">
        <authorList>
            <person name="Li T."/>
            <person name="Hu X."/>
            <person name="Zhang T."/>
            <person name="Song X."/>
            <person name="Zhang H."/>
            <person name="Dai N."/>
            <person name="Sheng W."/>
            <person name="Hou X."/>
            <person name="Wei L."/>
        </authorList>
    </citation>
    <scope>NUCLEOTIDE SEQUENCE</scope>
    <source>
        <strain evidence="15">KEN8</strain>
        <tissue evidence="15">Leaf</tissue>
    </source>
</reference>
<dbReference type="Gene3D" id="3.30.200.20">
    <property type="entry name" value="Phosphorylase Kinase, domain 1"/>
    <property type="match status" value="1"/>
</dbReference>
<dbReference type="GO" id="GO:0004674">
    <property type="term" value="F:protein serine/threonine kinase activity"/>
    <property type="evidence" value="ECO:0007669"/>
    <property type="project" value="UniProtKB-KW"/>
</dbReference>
<evidence type="ECO:0000256" key="2">
    <source>
        <dbReference type="ARBA" id="ARBA00022527"/>
    </source>
</evidence>
<comment type="subcellular location">
    <subcellularLocation>
        <location evidence="1">Membrane</location>
        <topology evidence="1">Single-pass type I membrane protein</topology>
    </subcellularLocation>
</comment>
<dbReference type="SMART" id="SM00220">
    <property type="entry name" value="S_TKc"/>
    <property type="match status" value="1"/>
</dbReference>
<evidence type="ECO:0000259" key="14">
    <source>
        <dbReference type="PROSITE" id="PS50011"/>
    </source>
</evidence>
<reference evidence="15" key="2">
    <citation type="journal article" date="2024" name="Plant">
        <title>Genomic evolution and insights into agronomic trait innovations of Sesamum species.</title>
        <authorList>
            <person name="Miao H."/>
            <person name="Wang L."/>
            <person name="Qu L."/>
            <person name="Liu H."/>
            <person name="Sun Y."/>
            <person name="Le M."/>
            <person name="Wang Q."/>
            <person name="Wei S."/>
            <person name="Zheng Y."/>
            <person name="Lin W."/>
            <person name="Duan Y."/>
            <person name="Cao H."/>
            <person name="Xiong S."/>
            <person name="Wang X."/>
            <person name="Wei L."/>
            <person name="Li C."/>
            <person name="Ma Q."/>
            <person name="Ju M."/>
            <person name="Zhao R."/>
            <person name="Li G."/>
            <person name="Mu C."/>
            <person name="Tian Q."/>
            <person name="Mei H."/>
            <person name="Zhang T."/>
            <person name="Gao T."/>
            <person name="Zhang H."/>
        </authorList>
    </citation>
    <scope>NUCLEOTIDE SEQUENCE</scope>
    <source>
        <strain evidence="15">KEN8</strain>
    </source>
</reference>
<keyword evidence="5" id="KW-0732">Signal</keyword>
<keyword evidence="6 12" id="KW-0547">Nucleotide-binding</keyword>
<dbReference type="EMBL" id="JACGWM010001532">
    <property type="protein sequence ID" value="KAL0292033.1"/>
    <property type="molecule type" value="Genomic_DNA"/>
</dbReference>
<keyword evidence="4 13" id="KW-0812">Transmembrane</keyword>
<evidence type="ECO:0000256" key="13">
    <source>
        <dbReference type="SAM" id="Phobius"/>
    </source>
</evidence>
<dbReference type="PANTHER" id="PTHR27009">
    <property type="entry name" value="RUST RESISTANCE KINASE LR10-RELATED"/>
    <property type="match status" value="1"/>
</dbReference>
<sequence length="708" mass="80299">MMQICGGKAGAEELNEYNSSMNLAKCSIFFFLLHPFLPKLADSKCSSDYFSCGSLGILEFPLSDKIEPECGLFVVDCYTTPPRIQLEAGGTWYDILQMLSTNKFSVVDPFLNVHLSNTSCFSFQNQSLPDSPFSSFAVSPNLTIFSCAMFLDHNDKVKVQDYFQNYKNYTSCELRTLYYKDPAYGFTSSEISIPESCSVIQMPVKSTQEESVVLIATMILVRRMNSFAYKNWLNALRTYCFYVVSYSGKVKISYVLYQENRIYKKIMLIGGVTMVALTSTLILLFLLMWRKYTLLKLLGLRKPKREGQKEIELFLKNNENLAPKRYKYSDLKKMTKRFSENLGKGGYGSVYKGQLHDGRLVAVKVLNESKGNGDEFMNEVASISRTSHINIVSLLGFCFEGSKKALIYEFMPNGSLEKFIQSAALSSAEGGLGWEKLFEIAVGVARGLEYLHRGCNTRILHFDIKPHNILLDKDLNPKISDFGLAKLCPNRSSVVSMLVARGTIGYIAPEVFCRNFGEVSHKSDVYSYGMMVLEIAGGRKNVDPADVDCSSEVYFPNYIYKQLEMEAERGGHPDGIMNEAESQSALRKLIIVGLWCIQTDPRDRPSMNKVVEMLDGKVEYLQVPPKPYLFFTSKIGAKSIDFCICTVAFCFDLYQLEIRNLQCLSRFRFVSFVETSQALSNHHSAYCSSFIVKIIWFLQLVENKYFYL</sequence>
<dbReference type="PROSITE" id="PS00107">
    <property type="entry name" value="PROTEIN_KINASE_ATP"/>
    <property type="match status" value="1"/>
</dbReference>
<keyword evidence="3" id="KW-0808">Transferase</keyword>
<evidence type="ECO:0000313" key="15">
    <source>
        <dbReference type="EMBL" id="KAL0292033.1"/>
    </source>
</evidence>
<evidence type="ECO:0000256" key="12">
    <source>
        <dbReference type="PROSITE-ProRule" id="PRU10141"/>
    </source>
</evidence>
<evidence type="ECO:0000256" key="6">
    <source>
        <dbReference type="ARBA" id="ARBA00022741"/>
    </source>
</evidence>
<dbReference type="PROSITE" id="PS00108">
    <property type="entry name" value="PROTEIN_KINASE_ST"/>
    <property type="match status" value="1"/>
</dbReference>
<comment type="caution">
    <text evidence="15">The sequence shown here is derived from an EMBL/GenBank/DDBJ whole genome shotgun (WGS) entry which is preliminary data.</text>
</comment>
<evidence type="ECO:0000256" key="11">
    <source>
        <dbReference type="ARBA" id="ARBA00023180"/>
    </source>
</evidence>